<keyword evidence="3" id="KW-1185">Reference proteome</keyword>
<dbReference type="Gene3D" id="3.10.490.10">
    <property type="entry name" value="Gamma-glutamyl cyclotransferase-like"/>
    <property type="match status" value="1"/>
</dbReference>
<dbReference type="InterPro" id="IPR017939">
    <property type="entry name" value="G-Glutamylcylcotransferase"/>
</dbReference>
<evidence type="ECO:0000313" key="2">
    <source>
        <dbReference type="EMBL" id="MEA5443932.1"/>
    </source>
</evidence>
<reference evidence="2 3" key="1">
    <citation type="submission" date="2023-12" db="EMBL/GenBank/DDBJ databases">
        <title>Baltic Sea Cyanobacteria.</title>
        <authorList>
            <person name="Delbaje E."/>
            <person name="Fewer D.P."/>
            <person name="Shishido T.K."/>
        </authorList>
    </citation>
    <scope>NUCLEOTIDE SEQUENCE [LARGE SCALE GENOMIC DNA]</scope>
    <source>
        <strain evidence="2 3">UHCC 0281</strain>
    </source>
</reference>
<dbReference type="Pfam" id="PF13772">
    <property type="entry name" value="AIG2_2"/>
    <property type="match status" value="1"/>
</dbReference>
<dbReference type="CDD" id="cd06661">
    <property type="entry name" value="GGCT_like"/>
    <property type="match status" value="1"/>
</dbReference>
<sequence>MVLLNFAYGSNMLSARLRQRVPGAQLIGTATLRGHALRWHKVAKDGSGKCDIVLAEPGSAVHGVLYEIPAHEKQHLDRAEGLGIGYAEKEILVECRTAIIMATAYVATKVDERISPFTWYRALVVAGAVEHGLPIAYVDGLRAIDAKLDVDAQRHAQHMALAAHR</sequence>
<dbReference type="InterPro" id="IPR013024">
    <property type="entry name" value="GGCT-like"/>
</dbReference>
<dbReference type="PANTHER" id="PTHR12935">
    <property type="entry name" value="GAMMA-GLUTAMYLCYCLOTRANSFERASE"/>
    <property type="match status" value="1"/>
</dbReference>
<proteinExistence type="predicted"/>
<dbReference type="EMBL" id="JAYGHY010000079">
    <property type="protein sequence ID" value="MEA5443932.1"/>
    <property type="molecule type" value="Genomic_DNA"/>
</dbReference>
<dbReference type="RefSeq" id="WP_323357886.1">
    <property type="nucleotide sequence ID" value="NZ_JAYGHY010000079.1"/>
</dbReference>
<dbReference type="InterPro" id="IPR036568">
    <property type="entry name" value="GGCT-like_sf"/>
</dbReference>
<dbReference type="PANTHER" id="PTHR12935:SF0">
    <property type="entry name" value="GAMMA-GLUTAMYLCYCLOTRANSFERASE"/>
    <property type="match status" value="1"/>
</dbReference>
<comment type="caution">
    <text evidence="2">The sequence shown here is derived from an EMBL/GenBank/DDBJ whole genome shotgun (WGS) entry which is preliminary data.</text>
</comment>
<gene>
    <name evidence="2" type="ORF">VB739_15340</name>
</gene>
<organism evidence="2 3">
    <name type="scientific">Cyanobium gracile UHCC 0281</name>
    <dbReference type="NCBI Taxonomy" id="3110309"/>
    <lineage>
        <taxon>Bacteria</taxon>
        <taxon>Bacillati</taxon>
        <taxon>Cyanobacteriota</taxon>
        <taxon>Cyanophyceae</taxon>
        <taxon>Synechococcales</taxon>
        <taxon>Prochlorococcaceae</taxon>
        <taxon>Cyanobium</taxon>
    </lineage>
</organism>
<evidence type="ECO:0000313" key="3">
    <source>
        <dbReference type="Proteomes" id="UP001302329"/>
    </source>
</evidence>
<name>A0ABU5SZI5_9CYAN</name>
<accession>A0ABU5SZI5</accession>
<keyword evidence="1" id="KW-0456">Lyase</keyword>
<evidence type="ECO:0000256" key="1">
    <source>
        <dbReference type="ARBA" id="ARBA00023239"/>
    </source>
</evidence>
<protein>
    <submittedName>
        <fullName evidence="2">Gamma-glutamylcyclotransferase family protein</fullName>
    </submittedName>
</protein>
<dbReference type="Proteomes" id="UP001302329">
    <property type="component" value="Unassembled WGS sequence"/>
</dbReference>
<dbReference type="SUPFAM" id="SSF110857">
    <property type="entry name" value="Gamma-glutamyl cyclotransferase-like"/>
    <property type="match status" value="1"/>
</dbReference>